<evidence type="ECO:0000256" key="5">
    <source>
        <dbReference type="ARBA" id="ARBA00022692"/>
    </source>
</evidence>
<dbReference type="PANTHER" id="PTHR31030">
    <property type="entry name" value="PLASMA MEMBRANE FUSION PROTEIN PRM1"/>
    <property type="match status" value="1"/>
</dbReference>
<dbReference type="InterPro" id="IPR026777">
    <property type="entry name" value="PRM1"/>
</dbReference>
<gene>
    <name evidence="11" type="ORF">SCHPADRAFT_839345</name>
</gene>
<protein>
    <recommendedName>
        <fullName evidence="10">Plasma membrane fusion protein PRM1</fullName>
    </recommendedName>
</protein>
<feature type="transmembrane region" description="Helical" evidence="10">
    <location>
        <begin position="20"/>
        <end position="39"/>
    </location>
</feature>
<comment type="subcellular location">
    <subcellularLocation>
        <location evidence="2 10">Cell membrane</location>
        <topology evidence="2 10">Multi-pass membrane protein</topology>
    </subcellularLocation>
</comment>
<keyword evidence="9" id="KW-0325">Glycoprotein</keyword>
<dbReference type="Proteomes" id="UP000053477">
    <property type="component" value="Unassembled WGS sequence"/>
</dbReference>
<dbReference type="OrthoDB" id="10248838at2759"/>
<evidence type="ECO:0000256" key="8">
    <source>
        <dbReference type="ARBA" id="ARBA00023136"/>
    </source>
</evidence>
<dbReference type="GO" id="GO:0043332">
    <property type="term" value="C:mating projection tip"/>
    <property type="evidence" value="ECO:0007669"/>
    <property type="project" value="UniProtKB-UniRule"/>
</dbReference>
<sequence length="574" mass="63403">MNPPPTQDGTTLKPYLTFPYLLSLAWLSYPLLSLLFIAFRLQMSSTTAQDSIADAKADLLKTCLAAEKAASMPRYLAVTSNKEIADAVNDTMNAARAALVLALSILEGILNFVIDIYRTTFFCFLELVVQGGLSLLIGAVNEINSFLSLTFSALRSSIQSDISTANSVITKAIDGINKVNPFGKISPPQITVPSLDALSNITLPSDFMNALQKLNSSLPTVAQVRDAIQDVIEKPFDDLKADINRTFAGFNFDASVLPVPDKQTISFCDQIDTSAVDDLGKDLLKVFRIGVILLIVMAFLILAGLFAMEWYRWRCLRSHLEYTRQAWISDPTMSNAARPGETPKLKMTDHNLMTLASSSRHPLITQSVNKLSAKLSLSQTMQTHMHWFFHYIFHQPVLACFLTGFLGLLSVELQIFAVRPLENKFNAQVPALVDQFFDTIVTSINVSMYNQSATYTNDINTRINTVQSAINDKLFGWVNGTTTTLNMTLINFYAEVQDAVSSVFDGTVLENPMQQFVFCIIGTKVEDLEKALTFLHDNLVINLPRVNESILVLSPADLNEMTQPIAEAAFGSGD</sequence>
<comment type="caution">
    <text evidence="10">Lacks conserved residue(s) required for the propagation of feature annotation.</text>
</comment>
<keyword evidence="12" id="KW-1185">Reference proteome</keyword>
<feature type="non-terminal residue" evidence="11">
    <location>
        <position position="574"/>
    </location>
</feature>
<evidence type="ECO:0000313" key="11">
    <source>
        <dbReference type="EMBL" id="KLO05477.1"/>
    </source>
</evidence>
<evidence type="ECO:0000256" key="6">
    <source>
        <dbReference type="ARBA" id="ARBA00022971"/>
    </source>
</evidence>
<keyword evidence="7 10" id="KW-1133">Transmembrane helix</keyword>
<feature type="transmembrane region" description="Helical" evidence="10">
    <location>
        <begin position="388"/>
        <end position="409"/>
    </location>
</feature>
<dbReference type="FunCoup" id="A0A0H2R2B0">
    <property type="interactions" value="5"/>
</dbReference>
<dbReference type="GO" id="GO:0032220">
    <property type="term" value="P:plasma membrane fusion involved in cytogamy"/>
    <property type="evidence" value="ECO:0007669"/>
    <property type="project" value="TreeGrafter"/>
</dbReference>
<dbReference type="AlphaFoldDB" id="A0A0H2R2B0"/>
<evidence type="ECO:0000256" key="1">
    <source>
        <dbReference type="ARBA" id="ARBA00002512"/>
    </source>
</evidence>
<evidence type="ECO:0000313" key="12">
    <source>
        <dbReference type="Proteomes" id="UP000053477"/>
    </source>
</evidence>
<keyword evidence="8 10" id="KW-0472">Membrane</keyword>
<evidence type="ECO:0000256" key="9">
    <source>
        <dbReference type="ARBA" id="ARBA00023180"/>
    </source>
</evidence>
<keyword evidence="5 10" id="KW-0812">Transmembrane</keyword>
<evidence type="ECO:0000256" key="4">
    <source>
        <dbReference type="ARBA" id="ARBA00022475"/>
    </source>
</evidence>
<proteinExistence type="inferred from homology"/>
<dbReference type="STRING" id="27342.A0A0H2R2B0"/>
<dbReference type="EMBL" id="KQ086303">
    <property type="protein sequence ID" value="KLO05477.1"/>
    <property type="molecule type" value="Genomic_DNA"/>
</dbReference>
<dbReference type="PANTHER" id="PTHR31030:SF1">
    <property type="entry name" value="PLASMA MEMBRANE FUSION PROTEIN PRM1"/>
    <property type="match status" value="1"/>
</dbReference>
<evidence type="ECO:0000256" key="7">
    <source>
        <dbReference type="ARBA" id="ARBA00022989"/>
    </source>
</evidence>
<keyword evidence="6 10" id="KW-0184">Conjugation</keyword>
<keyword evidence="4 10" id="KW-1003">Cell membrane</keyword>
<evidence type="ECO:0000256" key="10">
    <source>
        <dbReference type="RuleBase" id="RU366035"/>
    </source>
</evidence>
<dbReference type="InParanoid" id="A0A0H2R2B0"/>
<evidence type="ECO:0000256" key="2">
    <source>
        <dbReference type="ARBA" id="ARBA00004651"/>
    </source>
</evidence>
<comment type="function">
    <text evidence="1 10">Involved in cell fusion during mating by stabilizing the plasma membrane fusion event.</text>
</comment>
<accession>A0A0H2R2B0</accession>
<evidence type="ECO:0000256" key="3">
    <source>
        <dbReference type="ARBA" id="ARBA00010780"/>
    </source>
</evidence>
<feature type="transmembrane region" description="Helical" evidence="10">
    <location>
        <begin position="286"/>
        <end position="308"/>
    </location>
</feature>
<comment type="similarity">
    <text evidence="3 10">Belongs to the PRM1 family.</text>
</comment>
<organism evidence="11 12">
    <name type="scientific">Schizopora paradoxa</name>
    <dbReference type="NCBI Taxonomy" id="27342"/>
    <lineage>
        <taxon>Eukaryota</taxon>
        <taxon>Fungi</taxon>
        <taxon>Dikarya</taxon>
        <taxon>Basidiomycota</taxon>
        <taxon>Agaricomycotina</taxon>
        <taxon>Agaricomycetes</taxon>
        <taxon>Hymenochaetales</taxon>
        <taxon>Schizoporaceae</taxon>
        <taxon>Schizopora</taxon>
    </lineage>
</organism>
<dbReference type="GO" id="GO:0005886">
    <property type="term" value="C:plasma membrane"/>
    <property type="evidence" value="ECO:0007669"/>
    <property type="project" value="UniProtKB-SubCell"/>
</dbReference>
<name>A0A0H2R2B0_9AGAM</name>
<reference evidence="11 12" key="1">
    <citation type="submission" date="2015-04" db="EMBL/GenBank/DDBJ databases">
        <title>Complete genome sequence of Schizopora paradoxa KUC8140, a cosmopolitan wood degrader in East Asia.</title>
        <authorList>
            <consortium name="DOE Joint Genome Institute"/>
            <person name="Min B."/>
            <person name="Park H."/>
            <person name="Jang Y."/>
            <person name="Kim J.-J."/>
            <person name="Kim K.H."/>
            <person name="Pangilinan J."/>
            <person name="Lipzen A."/>
            <person name="Riley R."/>
            <person name="Grigoriev I.V."/>
            <person name="Spatafora J.W."/>
            <person name="Choi I.-G."/>
        </authorList>
    </citation>
    <scope>NUCLEOTIDE SEQUENCE [LARGE SCALE GENOMIC DNA]</scope>
    <source>
        <strain evidence="11 12">KUC8140</strain>
    </source>
</reference>